<evidence type="ECO:0000256" key="2">
    <source>
        <dbReference type="ARBA" id="ARBA00022692"/>
    </source>
</evidence>
<dbReference type="EMBL" id="HG994355">
    <property type="protein sequence ID" value="CAF2152056.1"/>
    <property type="molecule type" value="Genomic_DNA"/>
</dbReference>
<evidence type="ECO:0000256" key="6">
    <source>
        <dbReference type="SAM" id="Phobius"/>
    </source>
</evidence>
<keyword evidence="3" id="KW-0732">Signal</keyword>
<feature type="domain" description="Malectin-like" evidence="7">
    <location>
        <begin position="62"/>
        <end position="105"/>
    </location>
</feature>
<protein>
    <submittedName>
        <fullName evidence="8">(rape) hypothetical protein</fullName>
    </submittedName>
</protein>
<reference evidence="8" key="1">
    <citation type="submission" date="2021-01" db="EMBL/GenBank/DDBJ databases">
        <authorList>
            <consortium name="Genoscope - CEA"/>
            <person name="William W."/>
        </authorList>
    </citation>
    <scope>NUCLEOTIDE SEQUENCE</scope>
</reference>
<dbReference type="InterPro" id="IPR024788">
    <property type="entry name" value="Malectin-like_Carb-bd_dom"/>
</dbReference>
<keyword evidence="5 6" id="KW-0472">Membrane</keyword>
<dbReference type="Proteomes" id="UP001295469">
    <property type="component" value="Chromosome A01"/>
</dbReference>
<proteinExistence type="predicted"/>
<evidence type="ECO:0000259" key="7">
    <source>
        <dbReference type="Pfam" id="PF12819"/>
    </source>
</evidence>
<keyword evidence="2 6" id="KW-0812">Transmembrane</keyword>
<sequence>MSKGFFCPCIIVYKLHLLFKTFFLLFVNQENMEKSHGLSMVALIVTFAMIYFVQAQQGFISLDCGLFPDEQYTESATGLQYSEDSNFIQTGKISRIQRSLEENHLKNG</sequence>
<gene>
    <name evidence="8" type="ORF">DARMORV10_A01P26340.1</name>
</gene>
<name>A0A816XTV6_BRANA</name>
<evidence type="ECO:0000256" key="4">
    <source>
        <dbReference type="ARBA" id="ARBA00022989"/>
    </source>
</evidence>
<evidence type="ECO:0000313" key="8">
    <source>
        <dbReference type="EMBL" id="CAF2152056.1"/>
    </source>
</evidence>
<keyword evidence="4 6" id="KW-1133">Transmembrane helix</keyword>
<feature type="transmembrane region" description="Helical" evidence="6">
    <location>
        <begin position="5"/>
        <end position="25"/>
    </location>
</feature>
<evidence type="ECO:0000256" key="3">
    <source>
        <dbReference type="ARBA" id="ARBA00022729"/>
    </source>
</evidence>
<evidence type="ECO:0000256" key="1">
    <source>
        <dbReference type="ARBA" id="ARBA00004167"/>
    </source>
</evidence>
<dbReference type="AlphaFoldDB" id="A0A816XTV6"/>
<accession>A0A816XTV6</accession>
<evidence type="ECO:0000256" key="5">
    <source>
        <dbReference type="ARBA" id="ARBA00023136"/>
    </source>
</evidence>
<feature type="transmembrane region" description="Helical" evidence="6">
    <location>
        <begin position="37"/>
        <end position="53"/>
    </location>
</feature>
<dbReference type="GO" id="GO:0016020">
    <property type="term" value="C:membrane"/>
    <property type="evidence" value="ECO:0007669"/>
    <property type="project" value="UniProtKB-SubCell"/>
</dbReference>
<organism evidence="8">
    <name type="scientific">Brassica napus</name>
    <name type="common">Rape</name>
    <dbReference type="NCBI Taxonomy" id="3708"/>
    <lineage>
        <taxon>Eukaryota</taxon>
        <taxon>Viridiplantae</taxon>
        <taxon>Streptophyta</taxon>
        <taxon>Embryophyta</taxon>
        <taxon>Tracheophyta</taxon>
        <taxon>Spermatophyta</taxon>
        <taxon>Magnoliopsida</taxon>
        <taxon>eudicotyledons</taxon>
        <taxon>Gunneridae</taxon>
        <taxon>Pentapetalae</taxon>
        <taxon>rosids</taxon>
        <taxon>malvids</taxon>
        <taxon>Brassicales</taxon>
        <taxon>Brassicaceae</taxon>
        <taxon>Brassiceae</taxon>
        <taxon>Brassica</taxon>
    </lineage>
</organism>
<dbReference type="Pfam" id="PF12819">
    <property type="entry name" value="Malectin_like"/>
    <property type="match status" value="1"/>
</dbReference>
<comment type="subcellular location">
    <subcellularLocation>
        <location evidence="1">Membrane</location>
        <topology evidence="1">Single-pass membrane protein</topology>
    </subcellularLocation>
</comment>